<dbReference type="SUPFAM" id="SSF51445">
    <property type="entry name" value="(Trans)glycosidases"/>
    <property type="match status" value="1"/>
</dbReference>
<dbReference type="InterPro" id="IPR003385">
    <property type="entry name" value="Glyco_hydro_77"/>
</dbReference>
<evidence type="ECO:0000256" key="7">
    <source>
        <dbReference type="ARBA" id="ARBA00023277"/>
    </source>
</evidence>
<keyword evidence="7" id="KW-0119">Carbohydrate metabolism</keyword>
<dbReference type="EMBL" id="UGHP01000001">
    <property type="protein sequence ID" value="STQ82538.1"/>
    <property type="molecule type" value="Genomic_DNA"/>
</dbReference>
<dbReference type="InterPro" id="IPR017853">
    <property type="entry name" value="GH"/>
</dbReference>
<name>A0A377PPI5_HAFAL</name>
<dbReference type="PANTHER" id="PTHR32438:SF5">
    <property type="entry name" value="4-ALPHA-GLUCANOTRANSFERASE DPE1, CHLOROPLASTIC_AMYLOPLASTIC"/>
    <property type="match status" value="1"/>
</dbReference>
<evidence type="ECO:0000256" key="3">
    <source>
        <dbReference type="ARBA" id="ARBA00012560"/>
    </source>
</evidence>
<evidence type="ECO:0000313" key="11">
    <source>
        <dbReference type="Proteomes" id="UP000254821"/>
    </source>
</evidence>
<proteinExistence type="inferred from homology"/>
<dbReference type="GO" id="GO:0004134">
    <property type="term" value="F:4-alpha-glucanotransferase activity"/>
    <property type="evidence" value="ECO:0007669"/>
    <property type="project" value="UniProtKB-EC"/>
</dbReference>
<evidence type="ECO:0000256" key="4">
    <source>
        <dbReference type="ARBA" id="ARBA00020295"/>
    </source>
</evidence>
<keyword evidence="5" id="KW-0328">Glycosyltransferase</keyword>
<reference evidence="10 11" key="1">
    <citation type="submission" date="2018-06" db="EMBL/GenBank/DDBJ databases">
        <authorList>
            <consortium name="Pathogen Informatics"/>
            <person name="Doyle S."/>
        </authorList>
    </citation>
    <scope>NUCLEOTIDE SEQUENCE [LARGE SCALE GENOMIC DNA]</scope>
    <source>
        <strain evidence="10 11">NCTC8105</strain>
    </source>
</reference>
<evidence type="ECO:0000256" key="2">
    <source>
        <dbReference type="ARBA" id="ARBA00005684"/>
    </source>
</evidence>
<dbReference type="Gene3D" id="3.20.20.80">
    <property type="entry name" value="Glycosidases"/>
    <property type="match status" value="1"/>
</dbReference>
<accession>A0A377PPI5</accession>
<evidence type="ECO:0000256" key="8">
    <source>
        <dbReference type="ARBA" id="ARBA00031423"/>
    </source>
</evidence>
<dbReference type="EC" id="2.4.1.25" evidence="3"/>
<dbReference type="Proteomes" id="UP000254821">
    <property type="component" value="Unassembled WGS sequence"/>
</dbReference>
<dbReference type="GO" id="GO:0005975">
    <property type="term" value="P:carbohydrate metabolic process"/>
    <property type="evidence" value="ECO:0007669"/>
    <property type="project" value="InterPro"/>
</dbReference>
<dbReference type="PANTHER" id="PTHR32438">
    <property type="entry name" value="4-ALPHA-GLUCANOTRANSFERASE DPE1, CHLOROPLASTIC/AMYLOPLASTIC"/>
    <property type="match status" value="1"/>
</dbReference>
<evidence type="ECO:0000256" key="1">
    <source>
        <dbReference type="ARBA" id="ARBA00000439"/>
    </source>
</evidence>
<sequence>MVLNVAKRGGAFVGLNPIHSLYPANPESASPYSPSSRRWLNVAYIDVNQVEEFKLSDEAQTWWNNTETQRRLSEARASEWVDYSSVISLKINALQRAFPAFIQQKGSHKRLKAFRQFVEQGGHSLYQQAAFDALHAHLNAQDPTMWGLASMAR</sequence>
<keyword evidence="6 10" id="KW-0808">Transferase</keyword>
<evidence type="ECO:0000256" key="9">
    <source>
        <dbReference type="ARBA" id="ARBA00031501"/>
    </source>
</evidence>
<evidence type="ECO:0000313" key="10">
    <source>
        <dbReference type="EMBL" id="STQ82538.1"/>
    </source>
</evidence>
<organism evidence="10 11">
    <name type="scientific">Hafnia alvei</name>
    <dbReference type="NCBI Taxonomy" id="569"/>
    <lineage>
        <taxon>Bacteria</taxon>
        <taxon>Pseudomonadati</taxon>
        <taxon>Pseudomonadota</taxon>
        <taxon>Gammaproteobacteria</taxon>
        <taxon>Enterobacterales</taxon>
        <taxon>Hafniaceae</taxon>
        <taxon>Hafnia</taxon>
    </lineage>
</organism>
<comment type="similarity">
    <text evidence="2">Belongs to the disproportionating enzyme family.</text>
</comment>
<comment type="catalytic activity">
    <reaction evidence="1">
        <text>Transfers a segment of a (1-&gt;4)-alpha-D-glucan to a new position in an acceptor, which may be glucose or a (1-&gt;4)-alpha-D-glucan.</text>
        <dbReference type="EC" id="2.4.1.25"/>
    </reaction>
</comment>
<dbReference type="Pfam" id="PF02446">
    <property type="entry name" value="Glyco_hydro_77"/>
    <property type="match status" value="1"/>
</dbReference>
<evidence type="ECO:0000256" key="6">
    <source>
        <dbReference type="ARBA" id="ARBA00022679"/>
    </source>
</evidence>
<protein>
    <recommendedName>
        <fullName evidence="4">4-alpha-glucanotransferase</fullName>
        <ecNumber evidence="3">2.4.1.25</ecNumber>
    </recommendedName>
    <alternativeName>
        <fullName evidence="8">Amylomaltase</fullName>
    </alternativeName>
    <alternativeName>
        <fullName evidence="9">Disproportionating enzyme</fullName>
    </alternativeName>
</protein>
<dbReference type="AlphaFoldDB" id="A0A377PPI5"/>
<gene>
    <name evidence="10" type="ORF">NCTC8105_04755</name>
</gene>
<evidence type="ECO:0000256" key="5">
    <source>
        <dbReference type="ARBA" id="ARBA00022676"/>
    </source>
</evidence>